<dbReference type="SMART" id="SM00306">
    <property type="entry name" value="HintN"/>
    <property type="match status" value="1"/>
</dbReference>
<name>A0A8K1CC78_PYTOL</name>
<dbReference type="InterPro" id="IPR001767">
    <property type="entry name" value="Hedgehog_Hint"/>
</dbReference>
<dbReference type="PROSITE" id="PS50026">
    <property type="entry name" value="EGF_3"/>
    <property type="match status" value="1"/>
</dbReference>
<keyword evidence="2" id="KW-0732">Signal</keyword>
<dbReference type="CDD" id="cd00081">
    <property type="entry name" value="Hint"/>
    <property type="match status" value="1"/>
</dbReference>
<dbReference type="InterPro" id="IPR000742">
    <property type="entry name" value="EGF"/>
</dbReference>
<dbReference type="InterPro" id="IPR050387">
    <property type="entry name" value="Hedgehog_Signaling"/>
</dbReference>
<evidence type="ECO:0000256" key="1">
    <source>
        <dbReference type="PROSITE-ProRule" id="PRU00076"/>
    </source>
</evidence>
<feature type="signal peptide" evidence="2">
    <location>
        <begin position="1"/>
        <end position="22"/>
    </location>
</feature>
<protein>
    <recommendedName>
        <fullName evidence="3">EGF-like domain-containing protein</fullName>
    </recommendedName>
</protein>
<comment type="caution">
    <text evidence="4">The sequence shown here is derived from an EMBL/GenBank/DDBJ whole genome shotgun (WGS) entry which is preliminary data.</text>
</comment>
<keyword evidence="5" id="KW-1185">Reference proteome</keyword>
<evidence type="ECO:0000313" key="4">
    <source>
        <dbReference type="EMBL" id="TMW60445.1"/>
    </source>
</evidence>
<reference evidence="4" key="1">
    <citation type="submission" date="2019-03" db="EMBL/GenBank/DDBJ databases">
        <title>Long read genome sequence of the mycoparasitic Pythium oligandrum ATCC 38472 isolated from sugarbeet rhizosphere.</title>
        <authorList>
            <person name="Gaulin E."/>
        </authorList>
    </citation>
    <scope>NUCLEOTIDE SEQUENCE</scope>
    <source>
        <strain evidence="4">ATCC 38472_TT</strain>
    </source>
</reference>
<dbReference type="CDD" id="cd15482">
    <property type="entry name" value="Sialidase_non-viral"/>
    <property type="match status" value="1"/>
</dbReference>
<evidence type="ECO:0000256" key="2">
    <source>
        <dbReference type="SAM" id="SignalP"/>
    </source>
</evidence>
<dbReference type="PANTHER" id="PTHR11889">
    <property type="entry name" value="HEDGEHOG"/>
    <property type="match status" value="1"/>
</dbReference>
<comment type="caution">
    <text evidence="1">Lacks conserved residue(s) required for the propagation of feature annotation.</text>
</comment>
<evidence type="ECO:0000313" key="5">
    <source>
        <dbReference type="Proteomes" id="UP000794436"/>
    </source>
</evidence>
<proteinExistence type="predicted"/>
<dbReference type="InterPro" id="IPR003587">
    <property type="entry name" value="Hint_dom_N"/>
</dbReference>
<feature type="domain" description="EGF-like" evidence="3">
    <location>
        <begin position="458"/>
        <end position="493"/>
    </location>
</feature>
<dbReference type="GO" id="GO:0016540">
    <property type="term" value="P:protein autoprocessing"/>
    <property type="evidence" value="ECO:0007669"/>
    <property type="project" value="InterPro"/>
</dbReference>
<sequence length="714" mass="79037">MDMMPTIRVVLMLLGVVCGARAQILQCNATTQSQDSLARWSLTTTGLTFSRDSHAAAVFDGKIWIVGGVSTTYYTKRLERTTTRSDIVYTSDGETWTEVFEEAPFRRRYGHTLTTFTDGSDKKERLVLLGGFSPEPATDVWTSTDGTVWTESAAAVSWVGRGYHCTVVFNNRLWIMGGSPLNNDVWSTSSVLNGGWTQQADVPWSPRAAHACTAHKVVGNVTIGETTIEEFVFLTGGWDETSLQDVWRMNKAGEWKQLLPIAPWKRRAWHSLVSFDSRTRGDIVLGPRLWLIGGGIIGKGVEKMFPYTDTWYTRDGVTWEQSSSDASGVSTAEWSMISTRDKQICMGKWGHVVVPFYRMVKRSFYCGATCQDETNTTSVANQIIPMCRPALDLPSPPVKRTVMVQNTVVLKTLYPDGCGYCNGTDADRYVNNTKVPALYLIAGNVGTQKVKDVFVSNDAMLCEHNGVICSNKGTCTLGGTCLCVNGKTGQFCDGDLGYIVLDDGACFPESAQVLTRDRGLQRIADVSVGDSVLAMEADGTPVFSDVYYIPLDSDPRVQTQFLRVHHQSLRDGQRLPPLELTPAHLVYTQPNDSVRFEVKPARELLLDDRLIILPFDATSSASASRVVALEMVARRGPTTLYTMTGTVVVDGVVCSNFADLYPRLTPTQSRDAVPFALFTPHRVLFRLVPHAATAQWLRRLMHHVILPLWQVVGY</sequence>
<organism evidence="4 5">
    <name type="scientific">Pythium oligandrum</name>
    <name type="common">Mycoparasitic fungus</name>
    <dbReference type="NCBI Taxonomy" id="41045"/>
    <lineage>
        <taxon>Eukaryota</taxon>
        <taxon>Sar</taxon>
        <taxon>Stramenopiles</taxon>
        <taxon>Oomycota</taxon>
        <taxon>Peronosporomycetes</taxon>
        <taxon>Pythiales</taxon>
        <taxon>Pythiaceae</taxon>
        <taxon>Pythium</taxon>
    </lineage>
</organism>
<dbReference type="SUPFAM" id="SSF117281">
    <property type="entry name" value="Kelch motif"/>
    <property type="match status" value="1"/>
</dbReference>
<dbReference type="SUPFAM" id="SSF51294">
    <property type="entry name" value="Hedgehog/intein (Hint) domain"/>
    <property type="match status" value="1"/>
</dbReference>
<dbReference type="Gene3D" id="2.170.16.10">
    <property type="entry name" value="Hedgehog/Intein (Hint) domain"/>
    <property type="match status" value="1"/>
</dbReference>
<feature type="disulfide bond" evidence="1">
    <location>
        <begin position="483"/>
        <end position="492"/>
    </location>
</feature>
<dbReference type="Gene3D" id="2.120.10.80">
    <property type="entry name" value="Kelch-type beta propeller"/>
    <property type="match status" value="2"/>
</dbReference>
<dbReference type="PANTHER" id="PTHR11889:SF31">
    <property type="entry name" value="PROTEIN HEDGEHOG"/>
    <property type="match status" value="1"/>
</dbReference>
<accession>A0A8K1CC78</accession>
<keyword evidence="1" id="KW-1015">Disulfide bond</keyword>
<evidence type="ECO:0000259" key="3">
    <source>
        <dbReference type="PROSITE" id="PS50026"/>
    </source>
</evidence>
<dbReference type="InterPro" id="IPR015915">
    <property type="entry name" value="Kelch-typ_b-propeller"/>
</dbReference>
<dbReference type="OrthoDB" id="59517at2759"/>
<keyword evidence="1" id="KW-0245">EGF-like domain</keyword>
<dbReference type="Proteomes" id="UP000794436">
    <property type="component" value="Unassembled WGS sequence"/>
</dbReference>
<dbReference type="Pfam" id="PF01079">
    <property type="entry name" value="Hint"/>
    <property type="match status" value="1"/>
</dbReference>
<dbReference type="EMBL" id="SPLM01000108">
    <property type="protein sequence ID" value="TMW60445.1"/>
    <property type="molecule type" value="Genomic_DNA"/>
</dbReference>
<dbReference type="AlphaFoldDB" id="A0A8K1CC78"/>
<feature type="chain" id="PRO_5035434856" description="EGF-like domain-containing protein" evidence="2">
    <location>
        <begin position="23"/>
        <end position="714"/>
    </location>
</feature>
<dbReference type="PROSITE" id="PS00022">
    <property type="entry name" value="EGF_1"/>
    <property type="match status" value="1"/>
</dbReference>
<dbReference type="InterPro" id="IPR036844">
    <property type="entry name" value="Hint_dom_sf"/>
</dbReference>
<gene>
    <name evidence="4" type="ORF">Poli38472_000487</name>
</gene>